<dbReference type="Pfam" id="PF04886">
    <property type="entry name" value="PT"/>
    <property type="match status" value="1"/>
</dbReference>
<keyword evidence="3" id="KW-0175">Coiled coil</keyword>
<protein>
    <submittedName>
        <fullName evidence="5">Septum formation initiator family protein</fullName>
    </submittedName>
</protein>
<dbReference type="Proteomes" id="UP001589568">
    <property type="component" value="Unassembled WGS sequence"/>
</dbReference>
<feature type="compositionally biased region" description="Basic and acidic residues" evidence="4">
    <location>
        <begin position="140"/>
        <end position="154"/>
    </location>
</feature>
<evidence type="ECO:0000313" key="6">
    <source>
        <dbReference type="Proteomes" id="UP001589568"/>
    </source>
</evidence>
<keyword evidence="2" id="KW-0677">Repeat</keyword>
<proteinExistence type="predicted"/>
<gene>
    <name evidence="5" type="ORF">ACFFR3_17610</name>
</gene>
<dbReference type="InterPro" id="IPR006970">
    <property type="entry name" value="PT"/>
</dbReference>
<evidence type="ECO:0000256" key="3">
    <source>
        <dbReference type="SAM" id="Coils"/>
    </source>
</evidence>
<organism evidence="5 6">
    <name type="scientific">Nonomuraea salmonea</name>
    <dbReference type="NCBI Taxonomy" id="46181"/>
    <lineage>
        <taxon>Bacteria</taxon>
        <taxon>Bacillati</taxon>
        <taxon>Actinomycetota</taxon>
        <taxon>Actinomycetes</taxon>
        <taxon>Streptosporangiales</taxon>
        <taxon>Streptosporangiaceae</taxon>
        <taxon>Nonomuraea</taxon>
    </lineage>
</organism>
<keyword evidence="1" id="KW-0732">Signal</keyword>
<dbReference type="EMBL" id="JBHMCF010000012">
    <property type="protein sequence ID" value="MFB9471343.1"/>
    <property type="molecule type" value="Genomic_DNA"/>
</dbReference>
<dbReference type="InterPro" id="IPR007060">
    <property type="entry name" value="FtsL/DivIC"/>
</dbReference>
<reference evidence="5 6" key="1">
    <citation type="submission" date="2024-09" db="EMBL/GenBank/DDBJ databases">
        <authorList>
            <person name="Sun Q."/>
            <person name="Mori K."/>
        </authorList>
    </citation>
    <scope>NUCLEOTIDE SEQUENCE [LARGE SCALE GENOMIC DNA]</scope>
    <source>
        <strain evidence="5 6">JCM 3324</strain>
    </source>
</reference>
<accession>A0ABV5NM07</accession>
<comment type="caution">
    <text evidence="5">The sequence shown here is derived from an EMBL/GenBank/DDBJ whole genome shotgun (WGS) entry which is preliminary data.</text>
</comment>
<dbReference type="Pfam" id="PF04977">
    <property type="entry name" value="DivIC"/>
    <property type="match status" value="1"/>
</dbReference>
<evidence type="ECO:0000256" key="1">
    <source>
        <dbReference type="ARBA" id="ARBA00022729"/>
    </source>
</evidence>
<evidence type="ECO:0000313" key="5">
    <source>
        <dbReference type="EMBL" id="MFB9471343.1"/>
    </source>
</evidence>
<sequence length="186" mass="20573">MAKRPQLTGRAAILAVVVCAIAMSLAYPVREYISLRRSISELRAEKARVEAEKQALLARDRQSDDPNWIKKTAKERLHYCGPGEKCYVVMEPEQGRAQAAVKQPAQVPPWYETLWESVQAADKGTGRRAVTGQQDVPDEQPSKKPTEQPSKKPTEQPTKQPTKEPSGEPTEQPSGGSVTGRERVGQ</sequence>
<feature type="coiled-coil region" evidence="3">
    <location>
        <begin position="32"/>
        <end position="59"/>
    </location>
</feature>
<feature type="region of interest" description="Disordered" evidence="4">
    <location>
        <begin position="122"/>
        <end position="186"/>
    </location>
</feature>
<dbReference type="RefSeq" id="WP_379483442.1">
    <property type="nucleotide sequence ID" value="NZ_JBHMCF010000012.1"/>
</dbReference>
<keyword evidence="6" id="KW-1185">Reference proteome</keyword>
<evidence type="ECO:0000256" key="4">
    <source>
        <dbReference type="SAM" id="MobiDB-lite"/>
    </source>
</evidence>
<name>A0ABV5NM07_9ACTN</name>
<evidence type="ECO:0000256" key="2">
    <source>
        <dbReference type="ARBA" id="ARBA00022737"/>
    </source>
</evidence>